<reference evidence="1" key="1">
    <citation type="journal article" date="2021" name="Proc. Natl. Acad. Sci. U.S.A.">
        <title>A Catalog of Tens of Thousands of Viruses from Human Metagenomes Reveals Hidden Associations with Chronic Diseases.</title>
        <authorList>
            <person name="Tisza M.J."/>
            <person name="Buck C.B."/>
        </authorList>
    </citation>
    <scope>NUCLEOTIDE SEQUENCE</scope>
    <source>
        <strain evidence="1">CtTBR23</strain>
    </source>
</reference>
<proteinExistence type="predicted"/>
<dbReference type="EMBL" id="BK015299">
    <property type="protein sequence ID" value="DAE00139.1"/>
    <property type="molecule type" value="Genomic_DNA"/>
</dbReference>
<accession>A0A8S5P110</accession>
<protein>
    <submittedName>
        <fullName evidence="1">Uncharacterized protein</fullName>
    </submittedName>
</protein>
<organism evidence="1">
    <name type="scientific">Siphoviridae sp. ctTBR23</name>
    <dbReference type="NCBI Taxonomy" id="2825515"/>
    <lineage>
        <taxon>Viruses</taxon>
        <taxon>Duplodnaviria</taxon>
        <taxon>Heunggongvirae</taxon>
        <taxon>Uroviricota</taxon>
        <taxon>Caudoviricetes</taxon>
    </lineage>
</organism>
<name>A0A8S5P110_9CAUD</name>
<evidence type="ECO:0000313" key="1">
    <source>
        <dbReference type="EMBL" id="DAE00139.1"/>
    </source>
</evidence>
<sequence length="58" mass="6885">MLMRGKPRDKSNFYIAPDIISRWLQKQGFNPKYFDGENYYYKKSVKLIETLKGVGMYG</sequence>